<protein>
    <recommendedName>
        <fullName evidence="2">Elongin-A</fullName>
    </recommendedName>
</protein>
<evidence type="ECO:0000256" key="2">
    <source>
        <dbReference type="ARBA" id="ARBA00021346"/>
    </source>
</evidence>
<feature type="domain" description="TFIIS N-terminal" evidence="7">
    <location>
        <begin position="7"/>
        <end position="81"/>
    </location>
</feature>
<accession>A0A9D4SGY3</accession>
<feature type="compositionally biased region" description="Basic residues" evidence="5">
    <location>
        <begin position="218"/>
        <end position="228"/>
    </location>
</feature>
<gene>
    <name evidence="8" type="ORF">HUG17_4285</name>
</gene>
<keyword evidence="8" id="KW-0251">Elongation factor</keyword>
<dbReference type="InterPro" id="IPR017923">
    <property type="entry name" value="TFIIS_N"/>
</dbReference>
<feature type="region of interest" description="Disordered" evidence="5">
    <location>
        <begin position="81"/>
        <end position="273"/>
    </location>
</feature>
<evidence type="ECO:0000259" key="7">
    <source>
        <dbReference type="PROSITE" id="PS51319"/>
    </source>
</evidence>
<feature type="compositionally biased region" description="Low complexity" evidence="5">
    <location>
        <begin position="383"/>
        <end position="394"/>
    </location>
</feature>
<sequence length="639" mass="75015">MSDKHIETVNHLKKKLDKGVSFEKTMHILYKLQKIPISVQLLEETGIGYKLRELSKREKNNDVGKTAKLLIMAWKQFLKDQQERQEKEDDDDDDDVVDEHDDEEEQEYDDDHSKHQHKHRNERHHYQQQQQQQQQHNNMDSCDDEQQQQQFNGNNDDDDDDDEIGQNVSDNKSEESGVSPPQQQHQYSISNNKKKHKKKKKSRTKENMMDPSDDERKEKKKDKKRKHRDINEDGDDDDNMNGFDDGGNNRLKYHRLEMSSSSTSSSRYMDKNKKCDNDSSFKYSNGDIIGIHDESNWINNNEQQSVQQQVTATNKRNSTKMKNISSTSTTTTISNGGDMFSSMLNMGDQHVLQSTNKHGKTSITNYGRNNRMNQSFLNDDDQQQSSSSSSLTSNFDREMMQSLNLSANRYDPSLFQYYQSQSRSNNSNDDLDKNQMINMAGMKFKGRTQVYAGSSKVVTVPEVYRLQDICIKVLMNHVNKIYEVGDLPYFILKPVFAKCTVQQLRRIEHYNPQLLEDTDELWREFCEKEFKNKRMDHNRFESWRDFYGYLVDEREQKLKNITKNINSKQRQAIPERKTQQLEAVKTPREIRRRQERNFGTVYPMKRTGSSVSSSSLPNKGKPAPLMKKLLQLRQSKIRR</sequence>
<dbReference type="InterPro" id="IPR051870">
    <property type="entry name" value="Elongin-A_domain"/>
</dbReference>
<dbReference type="InterPro" id="IPR001810">
    <property type="entry name" value="F-box_dom"/>
</dbReference>
<dbReference type="SUPFAM" id="SSF47676">
    <property type="entry name" value="Conserved domain common to transcription factors TFIIS, elongin A, CRSP70"/>
    <property type="match status" value="1"/>
</dbReference>
<dbReference type="EMBL" id="SDOV01000004">
    <property type="protein sequence ID" value="KAH7641241.1"/>
    <property type="molecule type" value="Genomic_DNA"/>
</dbReference>
<feature type="region of interest" description="Disordered" evidence="5">
    <location>
        <begin position="312"/>
        <end position="333"/>
    </location>
</feature>
<dbReference type="CDD" id="cd00183">
    <property type="entry name" value="TFIIS_I"/>
    <property type="match status" value="1"/>
</dbReference>
<dbReference type="PROSITE" id="PS51319">
    <property type="entry name" value="TFIIS_N"/>
    <property type="match status" value="1"/>
</dbReference>
<dbReference type="Pfam" id="PF08711">
    <property type="entry name" value="Med26"/>
    <property type="match status" value="1"/>
</dbReference>
<feature type="compositionally biased region" description="Basic residues" evidence="5">
    <location>
        <begin position="192"/>
        <end position="203"/>
    </location>
</feature>
<feature type="compositionally biased region" description="Acidic residues" evidence="5">
    <location>
        <begin position="88"/>
        <end position="110"/>
    </location>
</feature>
<comment type="subcellular location">
    <subcellularLocation>
        <location evidence="1 4">Nucleus</location>
    </subcellularLocation>
</comment>
<keyword evidence="8" id="KW-0648">Protein biosynthesis</keyword>
<dbReference type="GO" id="GO:0006368">
    <property type="term" value="P:transcription elongation by RNA polymerase II"/>
    <property type="evidence" value="ECO:0007669"/>
    <property type="project" value="InterPro"/>
</dbReference>
<name>A0A9D4SGY3_DERFA</name>
<dbReference type="Gene3D" id="1.20.930.10">
    <property type="entry name" value="Conserved domain common to transcription factors TFIIS, elongin A, CRSP70"/>
    <property type="match status" value="1"/>
</dbReference>
<dbReference type="PANTHER" id="PTHR15141:SF76">
    <property type="entry name" value="TRANSCRIPTION ELONGATION FACTOR B POLYPEPTIDE 3"/>
    <property type="match status" value="1"/>
</dbReference>
<feature type="compositionally biased region" description="Polar residues" evidence="5">
    <location>
        <begin position="607"/>
        <end position="617"/>
    </location>
</feature>
<feature type="compositionally biased region" description="Basic residues" evidence="5">
    <location>
        <begin position="114"/>
        <end position="123"/>
    </location>
</feature>
<feature type="compositionally biased region" description="Polar residues" evidence="5">
    <location>
        <begin position="179"/>
        <end position="191"/>
    </location>
</feature>
<keyword evidence="3 4" id="KW-0539">Nucleus</keyword>
<feature type="region of interest" description="Disordered" evidence="5">
    <location>
        <begin position="354"/>
        <end position="394"/>
    </location>
</feature>
<evidence type="ECO:0000256" key="4">
    <source>
        <dbReference type="PROSITE-ProRule" id="PRU00649"/>
    </source>
</evidence>
<feature type="region of interest" description="Disordered" evidence="5">
    <location>
        <begin position="601"/>
        <end position="626"/>
    </location>
</feature>
<proteinExistence type="predicted"/>
<feature type="compositionally biased region" description="Low complexity" evidence="5">
    <location>
        <begin position="240"/>
        <end position="249"/>
    </location>
</feature>
<dbReference type="OrthoDB" id="21513at2759"/>
<evidence type="ECO:0000256" key="5">
    <source>
        <dbReference type="SAM" id="MobiDB-lite"/>
    </source>
</evidence>
<evidence type="ECO:0000256" key="3">
    <source>
        <dbReference type="ARBA" id="ARBA00023242"/>
    </source>
</evidence>
<dbReference type="AlphaFoldDB" id="A0A9D4SGY3"/>
<reference evidence="8" key="1">
    <citation type="submission" date="2020-06" db="EMBL/GenBank/DDBJ databases">
        <authorList>
            <person name="Ji K."/>
            <person name="Li J."/>
        </authorList>
    </citation>
    <scope>NUCLEOTIDE SEQUENCE</scope>
    <source>
        <strain evidence="8">JKM2019</strain>
        <tissue evidence="8">Whole body</tissue>
    </source>
</reference>
<dbReference type="GO" id="GO:0070449">
    <property type="term" value="C:elongin complex"/>
    <property type="evidence" value="ECO:0007669"/>
    <property type="project" value="InterPro"/>
</dbReference>
<dbReference type="InterPro" id="IPR035441">
    <property type="entry name" value="TFIIS/LEDGF_dom_sf"/>
</dbReference>
<dbReference type="PROSITE" id="PS50181">
    <property type="entry name" value="FBOX"/>
    <property type="match status" value="1"/>
</dbReference>
<dbReference type="Pfam" id="PF06881">
    <property type="entry name" value="Elongin_A"/>
    <property type="match status" value="1"/>
</dbReference>
<dbReference type="Proteomes" id="UP000828236">
    <property type="component" value="Unassembled WGS sequence"/>
</dbReference>
<evidence type="ECO:0000259" key="6">
    <source>
        <dbReference type="PROSITE" id="PS50181"/>
    </source>
</evidence>
<evidence type="ECO:0000256" key="1">
    <source>
        <dbReference type="ARBA" id="ARBA00004123"/>
    </source>
</evidence>
<feature type="compositionally biased region" description="Polar residues" evidence="5">
    <location>
        <begin position="354"/>
        <end position="373"/>
    </location>
</feature>
<comment type="caution">
    <text evidence="8">The sequence shown here is derived from an EMBL/GenBank/DDBJ whole genome shotgun (WGS) entry which is preliminary data.</text>
</comment>
<reference evidence="8" key="2">
    <citation type="journal article" date="2021" name="World Allergy Organ. J.">
        <title>Chromosome-level assembly of Dermatophagoides farinae genome and transcriptome reveals two novel allergens Der f 37 and Der f 39.</title>
        <authorList>
            <person name="Chen J."/>
            <person name="Cai Z."/>
            <person name="Fan D."/>
            <person name="Hu J."/>
            <person name="Hou Y."/>
            <person name="He Y."/>
            <person name="Zhang Z."/>
            <person name="Zhao Z."/>
            <person name="Gao P."/>
            <person name="Hu W."/>
            <person name="Sun J."/>
            <person name="Li J."/>
            <person name="Ji K."/>
        </authorList>
    </citation>
    <scope>NUCLEOTIDE SEQUENCE</scope>
    <source>
        <strain evidence="8">JKM2019</strain>
    </source>
</reference>
<dbReference type="PANTHER" id="PTHR15141">
    <property type="entry name" value="TRANSCRIPTION ELONGATION FACTOR B POLYPEPTIDE 3"/>
    <property type="match status" value="1"/>
</dbReference>
<dbReference type="InterPro" id="IPR010684">
    <property type="entry name" value="RNA_pol_II_trans_fac_SIII_A"/>
</dbReference>
<dbReference type="Gene3D" id="6.10.250.3180">
    <property type="match status" value="1"/>
</dbReference>
<feature type="domain" description="F-box" evidence="6">
    <location>
        <begin position="481"/>
        <end position="525"/>
    </location>
</feature>
<dbReference type="InterPro" id="IPR003617">
    <property type="entry name" value="TFIIS/CRSP70_N_sub"/>
</dbReference>
<dbReference type="SMART" id="SM00509">
    <property type="entry name" value="TFS2N"/>
    <property type="match status" value="1"/>
</dbReference>
<organism evidence="8">
    <name type="scientific">Dermatophagoides farinae</name>
    <name type="common">American house dust mite</name>
    <dbReference type="NCBI Taxonomy" id="6954"/>
    <lineage>
        <taxon>Eukaryota</taxon>
        <taxon>Metazoa</taxon>
        <taxon>Ecdysozoa</taxon>
        <taxon>Arthropoda</taxon>
        <taxon>Chelicerata</taxon>
        <taxon>Arachnida</taxon>
        <taxon>Acari</taxon>
        <taxon>Acariformes</taxon>
        <taxon>Sarcoptiformes</taxon>
        <taxon>Astigmata</taxon>
        <taxon>Psoroptidia</taxon>
        <taxon>Analgoidea</taxon>
        <taxon>Pyroglyphidae</taxon>
        <taxon>Dermatophagoidinae</taxon>
        <taxon>Dermatophagoides</taxon>
    </lineage>
</organism>
<evidence type="ECO:0000313" key="8">
    <source>
        <dbReference type="EMBL" id="KAH7641241.1"/>
    </source>
</evidence>
<feature type="compositionally biased region" description="Low complexity" evidence="5">
    <location>
        <begin position="320"/>
        <end position="333"/>
    </location>
</feature>
<dbReference type="GO" id="GO:0003746">
    <property type="term" value="F:translation elongation factor activity"/>
    <property type="evidence" value="ECO:0007669"/>
    <property type="project" value="UniProtKB-KW"/>
</dbReference>
<feature type="compositionally biased region" description="Acidic residues" evidence="5">
    <location>
        <begin position="155"/>
        <end position="164"/>
    </location>
</feature>